<keyword evidence="2" id="KW-1185">Reference proteome</keyword>
<proteinExistence type="predicted"/>
<evidence type="ECO:0000313" key="1">
    <source>
        <dbReference type="EMBL" id="KAE9398441.1"/>
    </source>
</evidence>
<gene>
    <name evidence="1" type="ORF">BT96DRAFT_30467</name>
</gene>
<accession>A0A6A4HLI6</accession>
<sequence>MIITDTETNETLKPPILHLPLTRSISRPPSPAPPPLHPTIHYGLNSPVTPPGYANTTRPTGPISYLFEPRHGENAMLLRSAPTNGCEARHPYSHFSKLELLHAIFSHHIDTEARIRWGTRRRLLRSVQRTQRMTLCSYGLMSTR</sequence>
<dbReference type="EMBL" id="ML769482">
    <property type="protein sequence ID" value="KAE9398441.1"/>
    <property type="molecule type" value="Genomic_DNA"/>
</dbReference>
<evidence type="ECO:0000313" key="2">
    <source>
        <dbReference type="Proteomes" id="UP000799118"/>
    </source>
</evidence>
<organism evidence="1 2">
    <name type="scientific">Gymnopus androsaceus JB14</name>
    <dbReference type="NCBI Taxonomy" id="1447944"/>
    <lineage>
        <taxon>Eukaryota</taxon>
        <taxon>Fungi</taxon>
        <taxon>Dikarya</taxon>
        <taxon>Basidiomycota</taxon>
        <taxon>Agaricomycotina</taxon>
        <taxon>Agaricomycetes</taxon>
        <taxon>Agaricomycetidae</taxon>
        <taxon>Agaricales</taxon>
        <taxon>Marasmiineae</taxon>
        <taxon>Omphalotaceae</taxon>
        <taxon>Gymnopus</taxon>
    </lineage>
</organism>
<dbReference type="Proteomes" id="UP000799118">
    <property type="component" value="Unassembled WGS sequence"/>
</dbReference>
<protein>
    <submittedName>
        <fullName evidence="1">Uncharacterized protein</fullName>
    </submittedName>
</protein>
<dbReference type="OrthoDB" id="3174721at2759"/>
<name>A0A6A4HLI6_9AGAR</name>
<dbReference type="AlphaFoldDB" id="A0A6A4HLI6"/>
<reference evidence="1" key="1">
    <citation type="journal article" date="2019" name="Environ. Microbiol.">
        <title>Fungal ecological strategies reflected in gene transcription - a case study of two litter decomposers.</title>
        <authorList>
            <person name="Barbi F."/>
            <person name="Kohler A."/>
            <person name="Barry K."/>
            <person name="Baskaran P."/>
            <person name="Daum C."/>
            <person name="Fauchery L."/>
            <person name="Ihrmark K."/>
            <person name="Kuo A."/>
            <person name="LaButti K."/>
            <person name="Lipzen A."/>
            <person name="Morin E."/>
            <person name="Grigoriev I.V."/>
            <person name="Henrissat B."/>
            <person name="Lindahl B."/>
            <person name="Martin F."/>
        </authorList>
    </citation>
    <scope>NUCLEOTIDE SEQUENCE</scope>
    <source>
        <strain evidence="1">JB14</strain>
    </source>
</reference>